<evidence type="ECO:0000256" key="3">
    <source>
        <dbReference type="ARBA" id="ARBA00022448"/>
    </source>
</evidence>
<gene>
    <name evidence="6" type="ORF">Y5W_01599</name>
</gene>
<dbReference type="Gene3D" id="1.10.287.470">
    <property type="entry name" value="Helix hairpin bin"/>
    <property type="match status" value="1"/>
</dbReference>
<dbReference type="EMBL" id="ARXX01000020">
    <property type="protein sequence ID" value="MBF5056305.1"/>
    <property type="molecule type" value="Genomic_DNA"/>
</dbReference>
<dbReference type="PANTHER" id="PTHR30469:SF20">
    <property type="entry name" value="EFFLUX RND TRANSPORTER PERIPLASMIC ADAPTOR SUBUNIT"/>
    <property type="match status" value="1"/>
</dbReference>
<comment type="subcellular location">
    <subcellularLocation>
        <location evidence="1">Cell envelope</location>
    </subcellularLocation>
</comment>
<sequence length="357" mass="39110">MKRIIGIIGGAALMMLGLVGCGEPASKAKDGPVPVKLVTVDRGDDGGRRYPGRVMATERSQLAFRVSGQLVELPVKDGQRVEEGQLLARLDPRDFQNELDRSQADAELAEKNYQRGRVLAERGVIAESELDELLSRYHQARAAFKLARDNLSYTRLLAPYDGVVASTEQENHQFVQAQEPVMNLQSSATIDVRFSVSQSFISRMAPLDRTFRAEVIFPALPEQRFPAVYREHEARSGSTQAYSVVVTLPTPEVLAVLPGMSAEVRVDEERLNGPKRPRARVPVGAIFNQDGKEGARVWRLDPEAGTVHAETVTLGAVTGSGVEIVKGLEPGDRVVSAGVHRLEEGQAVRELTRERGL</sequence>
<proteinExistence type="inferred from homology"/>
<dbReference type="NCBIfam" id="TIGR01730">
    <property type="entry name" value="RND_mfp"/>
    <property type="match status" value="1"/>
</dbReference>
<dbReference type="SUPFAM" id="SSF111369">
    <property type="entry name" value="HlyD-like secretion proteins"/>
    <property type="match status" value="1"/>
</dbReference>
<evidence type="ECO:0000313" key="6">
    <source>
        <dbReference type="EMBL" id="MBF5056305.1"/>
    </source>
</evidence>
<dbReference type="Gene3D" id="2.40.30.170">
    <property type="match status" value="1"/>
</dbReference>
<comment type="similarity">
    <text evidence="2">Belongs to the membrane fusion protein (MFP) (TC 8.A.1) family.</text>
</comment>
<evidence type="ECO:0000313" key="7">
    <source>
        <dbReference type="Proteomes" id="UP000662703"/>
    </source>
</evidence>
<dbReference type="PANTHER" id="PTHR30469">
    <property type="entry name" value="MULTIDRUG RESISTANCE PROTEIN MDTA"/>
    <property type="match status" value="1"/>
</dbReference>
<organism evidence="6 7">
    <name type="scientific">Alloalcanivorax profundimaris</name>
    <dbReference type="NCBI Taxonomy" id="2735259"/>
    <lineage>
        <taxon>Bacteria</taxon>
        <taxon>Pseudomonadati</taxon>
        <taxon>Pseudomonadota</taxon>
        <taxon>Gammaproteobacteria</taxon>
        <taxon>Oceanospirillales</taxon>
        <taxon>Alcanivoracaceae</taxon>
        <taxon>Alloalcanivorax</taxon>
    </lineage>
</organism>
<feature type="domain" description="Multidrug resistance protein MdtA-like barrel-sandwich hybrid" evidence="4">
    <location>
        <begin position="64"/>
        <end position="180"/>
    </location>
</feature>
<accession>A0ABS0AST0</accession>
<evidence type="ECO:0000256" key="2">
    <source>
        <dbReference type="ARBA" id="ARBA00009477"/>
    </source>
</evidence>
<keyword evidence="3" id="KW-0813">Transport</keyword>
<dbReference type="Pfam" id="PF25967">
    <property type="entry name" value="RND-MFP_C"/>
    <property type="match status" value="1"/>
</dbReference>
<evidence type="ECO:0000259" key="5">
    <source>
        <dbReference type="Pfam" id="PF25967"/>
    </source>
</evidence>
<dbReference type="Gene3D" id="2.40.420.20">
    <property type="match status" value="1"/>
</dbReference>
<comment type="caution">
    <text evidence="6">The sequence shown here is derived from an EMBL/GenBank/DDBJ whole genome shotgun (WGS) entry which is preliminary data.</text>
</comment>
<feature type="domain" description="Multidrug resistance protein MdtA-like C-terminal permuted SH3" evidence="5">
    <location>
        <begin position="289"/>
        <end position="340"/>
    </location>
</feature>
<evidence type="ECO:0000256" key="1">
    <source>
        <dbReference type="ARBA" id="ARBA00004196"/>
    </source>
</evidence>
<dbReference type="InterPro" id="IPR058627">
    <property type="entry name" value="MdtA-like_C"/>
</dbReference>
<name>A0ABS0AST0_9GAMM</name>
<dbReference type="InterPro" id="IPR006143">
    <property type="entry name" value="RND_pump_MFP"/>
</dbReference>
<dbReference type="InterPro" id="IPR058625">
    <property type="entry name" value="MdtA-like_BSH"/>
</dbReference>
<evidence type="ECO:0000259" key="4">
    <source>
        <dbReference type="Pfam" id="PF25917"/>
    </source>
</evidence>
<protein>
    <submittedName>
        <fullName evidence="6">Multidrug ABC transporter</fullName>
    </submittedName>
</protein>
<dbReference type="Gene3D" id="2.40.50.100">
    <property type="match status" value="1"/>
</dbReference>
<dbReference type="Pfam" id="PF25917">
    <property type="entry name" value="BSH_RND"/>
    <property type="match status" value="1"/>
</dbReference>
<keyword evidence="7" id="KW-1185">Reference proteome</keyword>
<dbReference type="Proteomes" id="UP000662703">
    <property type="component" value="Unassembled WGS sequence"/>
</dbReference>
<reference evidence="6 7" key="1">
    <citation type="submission" date="2012-09" db="EMBL/GenBank/DDBJ databases">
        <title>Genome Sequence of alkane-degrading Bacterium Alcanivorax sp. 521-1.</title>
        <authorList>
            <person name="Lai Q."/>
            <person name="Shao Z."/>
        </authorList>
    </citation>
    <scope>NUCLEOTIDE SEQUENCE [LARGE SCALE GENOMIC DNA]</scope>
    <source>
        <strain evidence="6 7">521-1</strain>
    </source>
</reference>
<dbReference type="PROSITE" id="PS51257">
    <property type="entry name" value="PROKAR_LIPOPROTEIN"/>
    <property type="match status" value="1"/>
</dbReference>